<sequence length="156" mass="17287">MHIEIAEFDHPDAQRLIEEVQQEYVGRYGHRDETPIDSAQFSAPRGTFLLGYLAAEPVAIGGWRVYDPAEPEFEDGDVELKRMYVSPGARGRGLARRLLAELEERAAAAGHKRILLETGNRQPEAIALYRSAGYSGIPAFGPYRGDPGSVCFAKRL</sequence>
<feature type="domain" description="N-acetyltransferase" evidence="3">
    <location>
        <begin position="3"/>
        <end position="156"/>
    </location>
</feature>
<comment type="caution">
    <text evidence="5">The sequence shown here is derived from an EMBL/GenBank/DDBJ whole genome shotgun (WGS) entry which is preliminary data.</text>
</comment>
<reference evidence="6" key="2">
    <citation type="journal article" date="2019" name="Int. J. Syst. Evol. Microbiol.">
        <title>The Global Catalogue of Microorganisms (GCM) 10K type strain sequencing project: providing services to taxonomists for standard genome sequencing and annotation.</title>
        <authorList>
            <consortium name="The Broad Institute Genomics Platform"/>
            <consortium name="The Broad Institute Genome Sequencing Center for Infectious Disease"/>
            <person name="Wu L."/>
            <person name="Ma J."/>
        </authorList>
    </citation>
    <scope>NUCLEOTIDE SEQUENCE [LARGE SCALE GENOMIC DNA]</scope>
    <source>
        <strain evidence="6">JCM 9687</strain>
    </source>
</reference>
<dbReference type="EMBL" id="BAAAYK010000022">
    <property type="protein sequence ID" value="GAA3353755.1"/>
    <property type="molecule type" value="Genomic_DNA"/>
</dbReference>
<evidence type="ECO:0000313" key="6">
    <source>
        <dbReference type="Proteomes" id="UP001500483"/>
    </source>
</evidence>
<proteinExistence type="predicted"/>
<keyword evidence="2" id="KW-0012">Acyltransferase</keyword>
<dbReference type="PANTHER" id="PTHR43877:SF2">
    <property type="entry name" value="AMINOALKYLPHOSPHONATE N-ACETYLTRANSFERASE-RELATED"/>
    <property type="match status" value="1"/>
</dbReference>
<protein>
    <submittedName>
        <fullName evidence="5">GNAT family N-acetyltransferase</fullName>
    </submittedName>
</protein>
<dbReference type="InterPro" id="IPR016181">
    <property type="entry name" value="Acyl_CoA_acyltransferase"/>
</dbReference>
<name>A0ABP6RLP8_9PSEU</name>
<dbReference type="InterPro" id="IPR050832">
    <property type="entry name" value="Bact_Acetyltransf"/>
</dbReference>
<reference evidence="5" key="1">
    <citation type="journal article" date="2014" name="Int. J. Syst. Evol. Microbiol.">
        <title>Complete genome of a new Firmicutes species belonging to the dominant human colonic microbiota ('Ruminococcus bicirculans') reveals two chromosomes and a selective capacity to utilize plant glucans.</title>
        <authorList>
            <consortium name="NISC Comparative Sequencing Program"/>
            <person name="Wegmann U."/>
            <person name="Louis P."/>
            <person name="Goesmann A."/>
            <person name="Henrissat B."/>
            <person name="Duncan S.H."/>
            <person name="Flint H.J."/>
        </authorList>
    </citation>
    <scope>NUCLEOTIDE SEQUENCE</scope>
    <source>
        <strain evidence="5">JCM 9687</strain>
    </source>
</reference>
<evidence type="ECO:0000256" key="2">
    <source>
        <dbReference type="ARBA" id="ARBA00023315"/>
    </source>
</evidence>
<dbReference type="PANTHER" id="PTHR43877">
    <property type="entry name" value="AMINOALKYLPHOSPHONATE N-ACETYLTRANSFERASE-RELATED-RELATED"/>
    <property type="match status" value="1"/>
</dbReference>
<dbReference type="EMBL" id="BAAAYK010000038">
    <property type="protein sequence ID" value="GAA3355286.1"/>
    <property type="molecule type" value="Genomic_DNA"/>
</dbReference>
<reference evidence="5" key="3">
    <citation type="submission" date="2023-12" db="EMBL/GenBank/DDBJ databases">
        <authorList>
            <person name="Sun Q."/>
            <person name="Inoue M."/>
        </authorList>
    </citation>
    <scope>NUCLEOTIDE SEQUENCE</scope>
    <source>
        <strain evidence="5">JCM 9687</strain>
    </source>
</reference>
<evidence type="ECO:0000259" key="3">
    <source>
        <dbReference type="PROSITE" id="PS51186"/>
    </source>
</evidence>
<keyword evidence="6" id="KW-1185">Reference proteome</keyword>
<dbReference type="Pfam" id="PF00583">
    <property type="entry name" value="Acetyltransf_1"/>
    <property type="match status" value="1"/>
</dbReference>
<dbReference type="PROSITE" id="PS51186">
    <property type="entry name" value="GNAT"/>
    <property type="match status" value="1"/>
</dbReference>
<evidence type="ECO:0000313" key="4">
    <source>
        <dbReference type="EMBL" id="GAA3353755.1"/>
    </source>
</evidence>
<organism evidence="5 6">
    <name type="scientific">Saccharopolyspora gregorii</name>
    <dbReference type="NCBI Taxonomy" id="33914"/>
    <lineage>
        <taxon>Bacteria</taxon>
        <taxon>Bacillati</taxon>
        <taxon>Actinomycetota</taxon>
        <taxon>Actinomycetes</taxon>
        <taxon>Pseudonocardiales</taxon>
        <taxon>Pseudonocardiaceae</taxon>
        <taxon>Saccharopolyspora</taxon>
    </lineage>
</organism>
<keyword evidence="1" id="KW-0808">Transferase</keyword>
<evidence type="ECO:0000313" key="5">
    <source>
        <dbReference type="EMBL" id="GAA3355286.1"/>
    </source>
</evidence>
<dbReference type="Proteomes" id="UP001500483">
    <property type="component" value="Unassembled WGS sequence"/>
</dbReference>
<dbReference type="RefSeq" id="WP_258347568.1">
    <property type="nucleotide sequence ID" value="NZ_BAAAYK010000022.1"/>
</dbReference>
<dbReference type="SUPFAM" id="SSF55729">
    <property type="entry name" value="Acyl-CoA N-acyltransferases (Nat)"/>
    <property type="match status" value="1"/>
</dbReference>
<dbReference type="Gene3D" id="3.40.630.30">
    <property type="match status" value="1"/>
</dbReference>
<accession>A0ABP6RLP8</accession>
<gene>
    <name evidence="4" type="ORF">GCM10020366_08120</name>
    <name evidence="5" type="ORF">GCM10020366_14790</name>
</gene>
<dbReference type="InterPro" id="IPR000182">
    <property type="entry name" value="GNAT_dom"/>
</dbReference>
<evidence type="ECO:0000256" key="1">
    <source>
        <dbReference type="ARBA" id="ARBA00022679"/>
    </source>
</evidence>